<proteinExistence type="predicted"/>
<keyword evidence="3" id="KW-1185">Reference proteome</keyword>
<feature type="transmembrane region" description="Helical" evidence="1">
    <location>
        <begin position="6"/>
        <end position="24"/>
    </location>
</feature>
<dbReference type="EMBL" id="CP001685">
    <property type="protein sequence ID" value="ACV39403.1"/>
    <property type="molecule type" value="Genomic_DNA"/>
</dbReference>
<name>C7NB72_LEPBD</name>
<keyword evidence="1" id="KW-0812">Transmembrane</keyword>
<evidence type="ECO:0000256" key="1">
    <source>
        <dbReference type="SAM" id="Phobius"/>
    </source>
</evidence>
<keyword evidence="1" id="KW-1133">Transmembrane helix</keyword>
<keyword evidence="1" id="KW-0472">Membrane</keyword>
<dbReference type="STRING" id="523794.Lebu_1530"/>
<organism evidence="2 3">
    <name type="scientific">Leptotrichia buccalis (strain ATCC 14201 / DSM 1135 / JCM 12969 / NCTC 10249 / C-1013-b)</name>
    <dbReference type="NCBI Taxonomy" id="523794"/>
    <lineage>
        <taxon>Bacteria</taxon>
        <taxon>Fusobacteriati</taxon>
        <taxon>Fusobacteriota</taxon>
        <taxon>Fusobacteriia</taxon>
        <taxon>Fusobacteriales</taxon>
        <taxon>Leptotrichiaceae</taxon>
        <taxon>Leptotrichia</taxon>
    </lineage>
</organism>
<dbReference type="Proteomes" id="UP000001910">
    <property type="component" value="Chromosome"/>
</dbReference>
<evidence type="ECO:0000313" key="2">
    <source>
        <dbReference type="EMBL" id="ACV39403.1"/>
    </source>
</evidence>
<reference evidence="2 3" key="1">
    <citation type="journal article" date="2009" name="Stand. Genomic Sci.">
        <title>Complete genome sequence of Leptotrichia buccalis type strain (C-1013-b).</title>
        <authorList>
            <person name="Ivanova N."/>
            <person name="Gronow S."/>
            <person name="Lapidus A."/>
            <person name="Copeland A."/>
            <person name="Glavina Del Rio T."/>
            <person name="Nolan M."/>
            <person name="Lucas S."/>
            <person name="Chen F."/>
            <person name="Tice H."/>
            <person name="Cheng J.F."/>
            <person name="Saunders E."/>
            <person name="Bruce D."/>
            <person name="Goodwin L."/>
            <person name="Brettin T."/>
            <person name="Detter J.C."/>
            <person name="Han C."/>
            <person name="Pitluck S."/>
            <person name="Mikhailova N."/>
            <person name="Pati A."/>
            <person name="Mavrommatis K."/>
            <person name="Chen A."/>
            <person name="Palaniappan K."/>
            <person name="Land M."/>
            <person name="Hauser L."/>
            <person name="Chang Y.J."/>
            <person name="Jeffries C.D."/>
            <person name="Chain P."/>
            <person name="Rohde C."/>
            <person name="Goker M."/>
            <person name="Bristow J."/>
            <person name="Eisen J.A."/>
            <person name="Markowitz V."/>
            <person name="Hugenholtz P."/>
            <person name="Kyrpides N.C."/>
            <person name="Klenk H.P."/>
        </authorList>
    </citation>
    <scope>NUCLEOTIDE SEQUENCE [LARGE SCALE GENOMIC DNA]</scope>
    <source>
        <strain evidence="3">ATCC 14201 / DSM 1135 / JCM 12969 / NCTC 10249 / C-1013-b</strain>
    </source>
</reference>
<accession>C7NB72</accession>
<dbReference type="AlphaFoldDB" id="C7NB72"/>
<dbReference type="KEGG" id="lba:Lebu_1530"/>
<gene>
    <name evidence="2" type="ordered locus">Lebu_1530</name>
</gene>
<protein>
    <submittedName>
        <fullName evidence="2">Uncharacterized protein</fullName>
    </submittedName>
</protein>
<dbReference type="HOGENOM" id="CLU_3365657_0_0_0"/>
<sequence length="35" mass="3935">MEEVLVIVVMIAGGLTGFLMVKFIQKKLKAKNEKK</sequence>
<evidence type="ECO:0000313" key="3">
    <source>
        <dbReference type="Proteomes" id="UP000001910"/>
    </source>
</evidence>